<dbReference type="Pfam" id="PF04451">
    <property type="entry name" value="Capsid_NCLDV"/>
    <property type="match status" value="1"/>
</dbReference>
<sequence>MTGGLIQLVARSNQDLFLIHEPQITFFKVVYRRHTNFSLEPIQQNFITRPNFGKRVTCVLSRNGDLIRRIYVAIELPTIPKFVDAQQNPDPIAKFAWVRRVGYAIIKTVEIEIGGELIDRQYGDWLNIWQELTLPDRKQIRRLLGDVKELVQYTNGKQSYQLVVPLQFWFNRITGLALPIVSLQYNHIKLNLELNTLQNCSVVTPSNALALSDDFVNFIPNEYITQTIEGVTSIGQFIYFDILNRTMYLQQLSTQQFQSLNVTDVTAIQTQQQQDSILYATNSDGTLVNSQYLITGVTSGYKAMPQINAVERIYVNTSINFNNISLNNCYLIVEYGFLDDDERIRFSKARHEYLIEQIFFNGQNTIDGLFQTFKLGFSQPCKELIWVTQLASATTSNVNDTFNYTDSLIRDPTDELTGSNIILNETLLFNGFERLTYRNSQYFSWLQPYQYHRRAPSPGINVYSFALHPEKHQPSGTVNMNRVDNVDLRVNVNANITFANTVYLRAYGVFNNILRIVNGISGLIYSIDNSMF</sequence>
<dbReference type="GO" id="GO:0019028">
    <property type="term" value="C:viral capsid"/>
    <property type="evidence" value="ECO:0007669"/>
    <property type="project" value="UniProtKB-KW"/>
</dbReference>
<evidence type="ECO:0000259" key="5">
    <source>
        <dbReference type="Pfam" id="PF16903"/>
    </source>
</evidence>
<reference evidence="6" key="1">
    <citation type="journal article" date="2017" name="Science">
        <title>Giant viruses with an expanded complement of translation system components.</title>
        <authorList>
            <person name="Schulz F."/>
            <person name="Yutin N."/>
            <person name="Ivanova N.N."/>
            <person name="Ortega D.R."/>
            <person name="Lee T.K."/>
            <person name="Vierheilig J."/>
            <person name="Daims H."/>
            <person name="Horn M."/>
            <person name="Wagner M."/>
            <person name="Jensen G.J."/>
            <person name="Kyrpides N.C."/>
            <person name="Koonin E.V."/>
            <person name="Woyke T."/>
        </authorList>
    </citation>
    <scope>NUCLEOTIDE SEQUENCE</scope>
    <source>
        <strain evidence="6">KNV1</strain>
    </source>
</reference>
<dbReference type="GO" id="GO:0005198">
    <property type="term" value="F:structural molecule activity"/>
    <property type="evidence" value="ECO:0007669"/>
    <property type="project" value="InterPro"/>
</dbReference>
<dbReference type="Gene3D" id="2.70.9.10">
    <property type="entry name" value="Adenovirus Type 2 Hexon, domain 4"/>
    <property type="match status" value="1"/>
</dbReference>
<evidence type="ECO:0000259" key="4">
    <source>
        <dbReference type="Pfam" id="PF04451"/>
    </source>
</evidence>
<feature type="domain" description="Major capsid protein C-terminal" evidence="4">
    <location>
        <begin position="342"/>
        <end position="522"/>
    </location>
</feature>
<keyword evidence="3" id="KW-0946">Virion</keyword>
<protein>
    <submittedName>
        <fullName evidence="6">NCLDV major capsid protein</fullName>
    </submittedName>
</protein>
<evidence type="ECO:0000313" key="6">
    <source>
        <dbReference type="EMBL" id="ARF11208.1"/>
    </source>
</evidence>
<dbReference type="InterPro" id="IPR038519">
    <property type="entry name" value="MCP_C_sf"/>
</dbReference>
<dbReference type="Pfam" id="PF16903">
    <property type="entry name" value="Capsid_N"/>
    <property type="match status" value="1"/>
</dbReference>
<proteinExistence type="predicted"/>
<evidence type="ECO:0000256" key="2">
    <source>
        <dbReference type="ARBA" id="ARBA00022561"/>
    </source>
</evidence>
<dbReference type="EMBL" id="KY684108">
    <property type="protein sequence ID" value="ARF11208.1"/>
    <property type="molecule type" value="Genomic_DNA"/>
</dbReference>
<organism evidence="6">
    <name type="scientific">Klosneuvirus KNV1</name>
    <dbReference type="NCBI Taxonomy" id="1977640"/>
    <lineage>
        <taxon>Viruses</taxon>
        <taxon>Varidnaviria</taxon>
        <taxon>Bamfordvirae</taxon>
        <taxon>Nucleocytoviricota</taxon>
        <taxon>Megaviricetes</taxon>
        <taxon>Imitervirales</taxon>
        <taxon>Mimiviridae</taxon>
        <taxon>Klosneuvirinae</taxon>
        <taxon>Klosneuvirus</taxon>
    </lineage>
</organism>
<keyword evidence="2" id="KW-0167">Capsid protein</keyword>
<dbReference type="SUPFAM" id="SSF49749">
    <property type="entry name" value="Group II dsDNA viruses VP"/>
    <property type="match status" value="2"/>
</dbReference>
<name>A0A1V0SHU4_9VIRU</name>
<gene>
    <name evidence="6" type="ORF">Klosneuvirus_1_65</name>
</gene>
<accession>A0A1V0SHU4</accession>
<comment type="subcellular location">
    <subcellularLocation>
        <location evidence="1">Virion</location>
    </subcellularLocation>
</comment>
<dbReference type="InterPro" id="IPR016112">
    <property type="entry name" value="VP_dsDNA_II"/>
</dbReference>
<feature type="domain" description="Major capsid protein N-terminal" evidence="5">
    <location>
        <begin position="25"/>
        <end position="207"/>
    </location>
</feature>
<dbReference type="InterPro" id="IPR007542">
    <property type="entry name" value="MCP_C"/>
</dbReference>
<evidence type="ECO:0000256" key="1">
    <source>
        <dbReference type="ARBA" id="ARBA00004328"/>
    </source>
</evidence>
<dbReference type="InterPro" id="IPR031654">
    <property type="entry name" value="Capsid_N"/>
</dbReference>
<dbReference type="Gene3D" id="2.70.9.20">
    <property type="entry name" value="Major capsid protein Vp54"/>
    <property type="match status" value="1"/>
</dbReference>
<evidence type="ECO:0000256" key="3">
    <source>
        <dbReference type="ARBA" id="ARBA00022844"/>
    </source>
</evidence>